<evidence type="ECO:0008006" key="3">
    <source>
        <dbReference type="Google" id="ProtNLM"/>
    </source>
</evidence>
<accession>A0A3B0U8M8</accession>
<dbReference type="SUPFAM" id="SSF53335">
    <property type="entry name" value="S-adenosyl-L-methionine-dependent methyltransferases"/>
    <property type="match status" value="1"/>
</dbReference>
<dbReference type="EMBL" id="UOET01000102">
    <property type="protein sequence ID" value="VAW27391.1"/>
    <property type="molecule type" value="Genomic_DNA"/>
</dbReference>
<reference evidence="2" key="1">
    <citation type="submission" date="2018-06" db="EMBL/GenBank/DDBJ databases">
        <authorList>
            <person name="Zhirakovskaya E."/>
        </authorList>
    </citation>
    <scope>NUCLEOTIDE SEQUENCE</scope>
</reference>
<sequence length="233" mass="26714">MIKKYLRYLRNAAVLSYQNVILNCLEKTNSRVSLLDCGCDDGAWTVKLGEVIGDTSLFGIEIVEERRKTALSRGVQAVTADLNEPFPFADRSMNIIHANQVIEHLHDTDQFVSEIQRVLVPGGYAVICTENLASWHNIFSLILGWQPFSLTNICSRKFQIGNPLAINNHKQSVNPDSWQHMRVFAYQGLKELFQEYGLKIEHYQGSGYYPWPEWFGRLDPRHAAFLTIKVRKL</sequence>
<protein>
    <recommendedName>
        <fullName evidence="3">Methyltransferase type 11 domain-containing protein</fullName>
    </recommendedName>
</protein>
<dbReference type="Pfam" id="PF13489">
    <property type="entry name" value="Methyltransf_23"/>
    <property type="match status" value="1"/>
</dbReference>
<evidence type="ECO:0000313" key="2">
    <source>
        <dbReference type="EMBL" id="VAW27391.1"/>
    </source>
</evidence>
<name>A0A3B0U8M8_9ZZZZ</name>
<dbReference type="PANTHER" id="PTHR43861:SF3">
    <property type="entry name" value="PUTATIVE (AFU_ORTHOLOGUE AFUA_2G14390)-RELATED"/>
    <property type="match status" value="1"/>
</dbReference>
<gene>
    <name evidence="2" type="ORF">MNBD_BACTEROID07-1161</name>
</gene>
<proteinExistence type="predicted"/>
<dbReference type="AlphaFoldDB" id="A0A3B0U8M8"/>
<organism evidence="2">
    <name type="scientific">hydrothermal vent metagenome</name>
    <dbReference type="NCBI Taxonomy" id="652676"/>
    <lineage>
        <taxon>unclassified sequences</taxon>
        <taxon>metagenomes</taxon>
        <taxon>ecological metagenomes</taxon>
    </lineage>
</organism>
<dbReference type="Gene3D" id="3.40.50.150">
    <property type="entry name" value="Vaccinia Virus protein VP39"/>
    <property type="match status" value="1"/>
</dbReference>
<evidence type="ECO:0000256" key="1">
    <source>
        <dbReference type="ARBA" id="ARBA00022679"/>
    </source>
</evidence>
<dbReference type="InterPro" id="IPR029063">
    <property type="entry name" value="SAM-dependent_MTases_sf"/>
</dbReference>
<dbReference type="CDD" id="cd02440">
    <property type="entry name" value="AdoMet_MTases"/>
    <property type="match status" value="1"/>
</dbReference>
<keyword evidence="1" id="KW-0808">Transferase</keyword>
<dbReference type="GO" id="GO:0016740">
    <property type="term" value="F:transferase activity"/>
    <property type="evidence" value="ECO:0007669"/>
    <property type="project" value="UniProtKB-KW"/>
</dbReference>
<dbReference type="PANTHER" id="PTHR43861">
    <property type="entry name" value="TRANS-ACONITATE 2-METHYLTRANSFERASE-RELATED"/>
    <property type="match status" value="1"/>
</dbReference>